<evidence type="ECO:0000256" key="1">
    <source>
        <dbReference type="ARBA" id="ARBA00001946"/>
    </source>
</evidence>
<dbReference type="GO" id="GO:0016836">
    <property type="term" value="F:hydro-lyase activity"/>
    <property type="evidence" value="ECO:0007669"/>
    <property type="project" value="TreeGrafter"/>
</dbReference>
<reference evidence="5 6" key="1">
    <citation type="submission" date="2016-10" db="EMBL/GenBank/DDBJ databases">
        <authorList>
            <person name="de Groot N.N."/>
        </authorList>
    </citation>
    <scope>NUCLEOTIDE SEQUENCE [LARGE SCALE GENOMIC DNA]</scope>
    <source>
        <strain evidence="5 6">CPCC 201354</strain>
    </source>
</reference>
<organism evidence="5 6">
    <name type="scientific">Sinosporangium album</name>
    <dbReference type="NCBI Taxonomy" id="504805"/>
    <lineage>
        <taxon>Bacteria</taxon>
        <taxon>Bacillati</taxon>
        <taxon>Actinomycetota</taxon>
        <taxon>Actinomycetes</taxon>
        <taxon>Streptosporangiales</taxon>
        <taxon>Streptosporangiaceae</taxon>
        <taxon>Sinosporangium</taxon>
    </lineage>
</organism>
<dbReference type="CDD" id="cd03316">
    <property type="entry name" value="MR_like"/>
    <property type="match status" value="1"/>
</dbReference>
<gene>
    <name evidence="5" type="ORF">SAMN05421505_11166</name>
</gene>
<dbReference type="PANTHER" id="PTHR13794:SF58">
    <property type="entry name" value="MITOCHONDRIAL ENOLASE SUPERFAMILY MEMBER 1"/>
    <property type="match status" value="1"/>
</dbReference>
<keyword evidence="2" id="KW-0479">Metal-binding</keyword>
<dbReference type="PANTHER" id="PTHR13794">
    <property type="entry name" value="ENOLASE SUPERFAMILY, MANDELATE RACEMASE"/>
    <property type="match status" value="1"/>
</dbReference>
<keyword evidence="3" id="KW-0460">Magnesium</keyword>
<dbReference type="GO" id="GO:0016052">
    <property type="term" value="P:carbohydrate catabolic process"/>
    <property type="evidence" value="ECO:0007669"/>
    <property type="project" value="TreeGrafter"/>
</dbReference>
<dbReference type="InterPro" id="IPR029017">
    <property type="entry name" value="Enolase-like_N"/>
</dbReference>
<dbReference type="RefSeq" id="WP_093170797.1">
    <property type="nucleotide sequence ID" value="NZ_FNCN01000011.1"/>
</dbReference>
<dbReference type="SUPFAM" id="SSF54826">
    <property type="entry name" value="Enolase N-terminal domain-like"/>
    <property type="match status" value="1"/>
</dbReference>
<keyword evidence="6" id="KW-1185">Reference proteome</keyword>
<dbReference type="STRING" id="504805.SAMN05421505_11166"/>
<name>A0A1G7ZIM7_9ACTN</name>
<dbReference type="SMART" id="SM00922">
    <property type="entry name" value="MR_MLE"/>
    <property type="match status" value="1"/>
</dbReference>
<sequence>MNRHGSDIARVEGRRVALPTGLQDIRLPNGQRVRADLNVLLIRLTDEDGAHGHSMLWAQQEGQLSLFECGLRHLAPHVRGKRPQEGATLQHLLRRQLAFVGSEGIAAFALSGLEMAVEDLRCRRQGVSLGQAFGKASDRIRAYQTGLMLESSEDELVGEAKAIYASGIKAVKMIVGKPRLAEDAARVRLVKESLPSDATLMVDALQRWDYRTALQAVEHFAEFELAWVEDPLDHRDLAGYRRLVARSHVPIATGESLYRADDFRALMDAGVPYIVGELERVGGFRPWMRLAELAASASSVFLPHIYPHVSAQLAAALDQREVWWEYVPWFDGLVQQKFDIHDGYLTVSDLPGSGFEPHPEAIERFSRSDWMNLAGDH</sequence>
<dbReference type="SUPFAM" id="SSF51604">
    <property type="entry name" value="Enolase C-terminal domain-like"/>
    <property type="match status" value="1"/>
</dbReference>
<dbReference type="EMBL" id="FNCN01000011">
    <property type="protein sequence ID" value="SDH08427.1"/>
    <property type="molecule type" value="Genomic_DNA"/>
</dbReference>
<dbReference type="AlphaFoldDB" id="A0A1G7ZIM7"/>
<feature type="domain" description="Mandelate racemase/muconate lactonizing enzyme C-terminal" evidence="4">
    <location>
        <begin position="153"/>
        <end position="250"/>
    </location>
</feature>
<dbReference type="Pfam" id="PF13378">
    <property type="entry name" value="MR_MLE_C"/>
    <property type="match status" value="1"/>
</dbReference>
<dbReference type="Gene3D" id="3.20.20.120">
    <property type="entry name" value="Enolase-like C-terminal domain"/>
    <property type="match status" value="1"/>
</dbReference>
<dbReference type="SFLD" id="SFLDS00001">
    <property type="entry name" value="Enolase"/>
    <property type="match status" value="1"/>
</dbReference>
<evidence type="ECO:0000313" key="6">
    <source>
        <dbReference type="Proteomes" id="UP000198923"/>
    </source>
</evidence>
<dbReference type="InterPro" id="IPR013342">
    <property type="entry name" value="Mandelate_racemase_C"/>
</dbReference>
<dbReference type="InterPro" id="IPR036849">
    <property type="entry name" value="Enolase-like_C_sf"/>
</dbReference>
<proteinExistence type="predicted"/>
<protein>
    <submittedName>
        <fullName evidence="5">L-alanine-DL-glutamate epimerase</fullName>
    </submittedName>
</protein>
<dbReference type="Proteomes" id="UP000198923">
    <property type="component" value="Unassembled WGS sequence"/>
</dbReference>
<accession>A0A1G7ZIM7</accession>
<dbReference type="OrthoDB" id="9796450at2"/>
<dbReference type="InterPro" id="IPR029065">
    <property type="entry name" value="Enolase_C-like"/>
</dbReference>
<evidence type="ECO:0000313" key="5">
    <source>
        <dbReference type="EMBL" id="SDH08427.1"/>
    </source>
</evidence>
<dbReference type="InterPro" id="IPR013341">
    <property type="entry name" value="Mandelate_racemase_N_dom"/>
</dbReference>
<evidence type="ECO:0000256" key="2">
    <source>
        <dbReference type="ARBA" id="ARBA00022723"/>
    </source>
</evidence>
<dbReference type="Gene3D" id="3.30.390.10">
    <property type="entry name" value="Enolase-like, N-terminal domain"/>
    <property type="match status" value="1"/>
</dbReference>
<evidence type="ECO:0000259" key="4">
    <source>
        <dbReference type="SMART" id="SM00922"/>
    </source>
</evidence>
<dbReference type="GO" id="GO:0000287">
    <property type="term" value="F:magnesium ion binding"/>
    <property type="evidence" value="ECO:0007669"/>
    <property type="project" value="TreeGrafter"/>
</dbReference>
<evidence type="ECO:0000256" key="3">
    <source>
        <dbReference type="ARBA" id="ARBA00022842"/>
    </source>
</evidence>
<dbReference type="InterPro" id="IPR046945">
    <property type="entry name" value="RHMD-like"/>
</dbReference>
<dbReference type="Pfam" id="PF02746">
    <property type="entry name" value="MR_MLE_N"/>
    <property type="match status" value="1"/>
</dbReference>
<comment type="cofactor">
    <cofactor evidence="1">
        <name>Mg(2+)</name>
        <dbReference type="ChEBI" id="CHEBI:18420"/>
    </cofactor>
</comment>